<reference evidence="1" key="1">
    <citation type="journal article" date="2014" name="Front. Microbiol.">
        <title>High frequency of phylogenetically diverse reductive dehalogenase-homologous genes in deep subseafloor sedimentary metagenomes.</title>
        <authorList>
            <person name="Kawai M."/>
            <person name="Futagami T."/>
            <person name="Toyoda A."/>
            <person name="Takaki Y."/>
            <person name="Nishi S."/>
            <person name="Hori S."/>
            <person name="Arai W."/>
            <person name="Tsubouchi T."/>
            <person name="Morono Y."/>
            <person name="Uchiyama I."/>
            <person name="Ito T."/>
            <person name="Fujiyama A."/>
            <person name="Inagaki F."/>
            <person name="Takami H."/>
        </authorList>
    </citation>
    <scope>NUCLEOTIDE SEQUENCE</scope>
    <source>
        <strain evidence="1">Expedition CK06-06</strain>
    </source>
</reference>
<comment type="caution">
    <text evidence="1">The sequence shown here is derived from an EMBL/GenBank/DDBJ whole genome shotgun (WGS) entry which is preliminary data.</text>
</comment>
<name>X1TFQ3_9ZZZZ</name>
<gene>
    <name evidence="1" type="ORF">S12H4_38180</name>
</gene>
<evidence type="ECO:0000313" key="1">
    <source>
        <dbReference type="EMBL" id="GAI90181.1"/>
    </source>
</evidence>
<organism evidence="1">
    <name type="scientific">marine sediment metagenome</name>
    <dbReference type="NCBI Taxonomy" id="412755"/>
    <lineage>
        <taxon>unclassified sequences</taxon>
        <taxon>metagenomes</taxon>
        <taxon>ecological metagenomes</taxon>
    </lineage>
</organism>
<dbReference type="AlphaFoldDB" id="X1TFQ3"/>
<accession>X1TFQ3</accession>
<protein>
    <recommendedName>
        <fullName evidence="2">DUF1508 domain-containing protein</fullName>
    </recommendedName>
</protein>
<sequence>MYKIEVKTINDDNWYSNAMRYETREEAEVAALDLAARWMLVVDHRAVIADED</sequence>
<proteinExistence type="predicted"/>
<dbReference type="EMBL" id="BARW01022954">
    <property type="protein sequence ID" value="GAI90181.1"/>
    <property type="molecule type" value="Genomic_DNA"/>
</dbReference>
<evidence type="ECO:0008006" key="2">
    <source>
        <dbReference type="Google" id="ProtNLM"/>
    </source>
</evidence>